<evidence type="ECO:0000313" key="2">
    <source>
        <dbReference type="EMBL" id="MBB6354189.1"/>
    </source>
</evidence>
<protein>
    <submittedName>
        <fullName evidence="2">Uncharacterized membrane protein YhaH (DUF805 family)</fullName>
    </submittedName>
</protein>
<name>A0A7X0F6W1_9HYPH</name>
<reference evidence="2 3" key="1">
    <citation type="submission" date="2020-08" db="EMBL/GenBank/DDBJ databases">
        <title>Genomic Encyclopedia of Type Strains, Phase IV (KMG-IV): sequencing the most valuable type-strain genomes for metagenomic binning, comparative biology and taxonomic classification.</title>
        <authorList>
            <person name="Goeker M."/>
        </authorList>
    </citation>
    <scope>NUCLEOTIDE SEQUENCE [LARGE SCALE GENOMIC DNA]</scope>
    <source>
        <strain evidence="2 3">DSM 7051</strain>
    </source>
</reference>
<dbReference type="EMBL" id="JACHOU010000003">
    <property type="protein sequence ID" value="MBB6354189.1"/>
    <property type="molecule type" value="Genomic_DNA"/>
</dbReference>
<feature type="transmembrane region" description="Helical" evidence="1">
    <location>
        <begin position="21"/>
        <end position="41"/>
    </location>
</feature>
<proteinExistence type="predicted"/>
<dbReference type="PANTHER" id="PTHR34980:SF3">
    <property type="entry name" value="BLR8105 PROTEIN"/>
    <property type="match status" value="1"/>
</dbReference>
<accession>A0A7X0F6W1</accession>
<keyword evidence="1" id="KW-0812">Transmembrane</keyword>
<feature type="transmembrane region" description="Helical" evidence="1">
    <location>
        <begin position="84"/>
        <end position="108"/>
    </location>
</feature>
<keyword evidence="3" id="KW-1185">Reference proteome</keyword>
<dbReference type="Proteomes" id="UP000536262">
    <property type="component" value="Unassembled WGS sequence"/>
</dbReference>
<gene>
    <name evidence="2" type="ORF">GGR00_001963</name>
</gene>
<dbReference type="PANTHER" id="PTHR34980">
    <property type="entry name" value="INNER MEMBRANE PROTEIN-RELATED-RELATED"/>
    <property type="match status" value="1"/>
</dbReference>
<feature type="transmembrane region" description="Helical" evidence="1">
    <location>
        <begin position="53"/>
        <end position="72"/>
    </location>
</feature>
<sequence>MPDKSQLFWLFFRFSGRVNRAAYVLGFLFMLVTMSFPLYQFMRVHPESGAAQVWSMLFGMTFLIFLWVHIAFSVKRLHDFDKPGLFAVALFIPVVSIFAFIALCFFPGTPGPNQFGYQTNAPR</sequence>
<dbReference type="InterPro" id="IPR008523">
    <property type="entry name" value="DUF805"/>
</dbReference>
<keyword evidence="1" id="KW-0472">Membrane</keyword>
<dbReference type="AlphaFoldDB" id="A0A7X0F6W1"/>
<evidence type="ECO:0000313" key="3">
    <source>
        <dbReference type="Proteomes" id="UP000536262"/>
    </source>
</evidence>
<comment type="caution">
    <text evidence="2">The sequence shown here is derived from an EMBL/GenBank/DDBJ whole genome shotgun (WGS) entry which is preliminary data.</text>
</comment>
<dbReference type="GO" id="GO:0005886">
    <property type="term" value="C:plasma membrane"/>
    <property type="evidence" value="ECO:0007669"/>
    <property type="project" value="TreeGrafter"/>
</dbReference>
<evidence type="ECO:0000256" key="1">
    <source>
        <dbReference type="SAM" id="Phobius"/>
    </source>
</evidence>
<dbReference type="Pfam" id="PF05656">
    <property type="entry name" value="DUF805"/>
    <property type="match status" value="1"/>
</dbReference>
<dbReference type="RefSeq" id="WP_184699326.1">
    <property type="nucleotide sequence ID" value="NZ_BAABEG010000001.1"/>
</dbReference>
<keyword evidence="1" id="KW-1133">Transmembrane helix</keyword>
<organism evidence="2 3">
    <name type="scientific">Aminobacter aganoensis</name>
    <dbReference type="NCBI Taxonomy" id="83264"/>
    <lineage>
        <taxon>Bacteria</taxon>
        <taxon>Pseudomonadati</taxon>
        <taxon>Pseudomonadota</taxon>
        <taxon>Alphaproteobacteria</taxon>
        <taxon>Hyphomicrobiales</taxon>
        <taxon>Phyllobacteriaceae</taxon>
        <taxon>Aminobacter</taxon>
    </lineage>
</organism>